<organism evidence="1">
    <name type="scientific">Myoviridae sp. ct0wg9</name>
    <dbReference type="NCBI Taxonomy" id="2826600"/>
    <lineage>
        <taxon>Viruses</taxon>
        <taxon>Duplodnaviria</taxon>
        <taxon>Heunggongvirae</taxon>
        <taxon>Uroviricota</taxon>
        <taxon>Caudoviricetes</taxon>
    </lineage>
</organism>
<proteinExistence type="predicted"/>
<evidence type="ECO:0000313" key="1">
    <source>
        <dbReference type="EMBL" id="DAD93502.1"/>
    </source>
</evidence>
<reference evidence="1" key="1">
    <citation type="journal article" date="2021" name="Proc. Natl. Acad. Sci. U.S.A.">
        <title>A Catalog of Tens of Thousands of Viruses from Human Metagenomes Reveals Hidden Associations with Chronic Diseases.</title>
        <authorList>
            <person name="Tisza M.J."/>
            <person name="Buck C.B."/>
        </authorList>
    </citation>
    <scope>NUCLEOTIDE SEQUENCE</scope>
    <source>
        <strain evidence="1">Ct0wg9</strain>
    </source>
</reference>
<accession>A0A8S5NFM9</accession>
<sequence length="34" mass="3777">MDGCLLTFCFSSLRLCWVRKISSSRPDSPACLSP</sequence>
<protein>
    <submittedName>
        <fullName evidence="1">Uncharacterized protein</fullName>
    </submittedName>
</protein>
<dbReference type="EMBL" id="BK015160">
    <property type="protein sequence ID" value="DAD93502.1"/>
    <property type="molecule type" value="Genomic_DNA"/>
</dbReference>
<name>A0A8S5NFM9_9CAUD</name>